<dbReference type="KEGG" id="vei:Veis_3859"/>
<evidence type="ECO:0000256" key="4">
    <source>
        <dbReference type="ARBA" id="ARBA00023163"/>
    </source>
</evidence>
<dbReference type="Proteomes" id="UP000000374">
    <property type="component" value="Chromosome"/>
</dbReference>
<keyword evidence="4" id="KW-0804">Transcription</keyword>
<feature type="region of interest" description="Disordered" evidence="6">
    <location>
        <begin position="1"/>
        <end position="25"/>
    </location>
</feature>
<evidence type="ECO:0000256" key="6">
    <source>
        <dbReference type="SAM" id="MobiDB-lite"/>
    </source>
</evidence>
<sequence>MSAQTPSKRNTQSSRRTQADRRQDAEQRLLESGLKVIAQKGVAGMTLNEVGAIAGYSRSLVAYHYDNKEQFLGALAHYVRQRIQEVRDQRPSAEPGLPRLLGSIAQYMRTPSSHGRAIYAMLNEAMIFDGNLQVYMREFTQLTINTYATQLRMAIEKGKISADIDAETTAIVIVGMLRGTAMQYLLDPERFPMEKITSTMLDSVRRMLGAT</sequence>
<dbReference type="InterPro" id="IPR009057">
    <property type="entry name" value="Homeodomain-like_sf"/>
</dbReference>
<evidence type="ECO:0000313" key="8">
    <source>
        <dbReference type="EMBL" id="ABM59568.1"/>
    </source>
</evidence>
<keyword evidence="9" id="KW-1185">Reference proteome</keyword>
<evidence type="ECO:0000259" key="7">
    <source>
        <dbReference type="PROSITE" id="PS50977"/>
    </source>
</evidence>
<dbReference type="Gene3D" id="1.10.357.10">
    <property type="entry name" value="Tetracycline Repressor, domain 2"/>
    <property type="match status" value="1"/>
</dbReference>
<proteinExistence type="predicted"/>
<dbReference type="GeneID" id="76463344"/>
<dbReference type="RefSeq" id="WP_011811555.1">
    <property type="nucleotide sequence ID" value="NC_008786.1"/>
</dbReference>
<evidence type="ECO:0000256" key="2">
    <source>
        <dbReference type="ARBA" id="ARBA00023015"/>
    </source>
</evidence>
<reference evidence="9" key="1">
    <citation type="submission" date="2006-12" db="EMBL/GenBank/DDBJ databases">
        <title>Complete sequence of chromosome 1 of Verminephrobacter eiseniae EF01-2.</title>
        <authorList>
            <person name="Copeland A."/>
            <person name="Lucas S."/>
            <person name="Lapidus A."/>
            <person name="Barry K."/>
            <person name="Detter J.C."/>
            <person name="Glavina del Rio T."/>
            <person name="Dalin E."/>
            <person name="Tice H."/>
            <person name="Pitluck S."/>
            <person name="Chertkov O."/>
            <person name="Brettin T."/>
            <person name="Bruce D."/>
            <person name="Han C."/>
            <person name="Tapia R."/>
            <person name="Gilna P."/>
            <person name="Schmutz J."/>
            <person name="Larimer F."/>
            <person name="Land M."/>
            <person name="Hauser L."/>
            <person name="Kyrpides N."/>
            <person name="Kim E."/>
            <person name="Stahl D."/>
            <person name="Richardson P."/>
        </authorList>
    </citation>
    <scope>NUCLEOTIDE SEQUENCE [LARGE SCALE GENOMIC DNA]</scope>
    <source>
        <strain evidence="9">EF01-2</strain>
    </source>
</reference>
<dbReference type="PROSITE" id="PS50977">
    <property type="entry name" value="HTH_TETR_2"/>
    <property type="match status" value="1"/>
</dbReference>
<protein>
    <submittedName>
        <fullName evidence="8">Transcriptional regulator, TetR family</fullName>
    </submittedName>
</protein>
<name>A1WPL1_VEREI</name>
<feature type="DNA-binding region" description="H-T-H motif" evidence="5">
    <location>
        <begin position="46"/>
        <end position="65"/>
    </location>
</feature>
<dbReference type="PANTHER" id="PTHR47506:SF1">
    <property type="entry name" value="HTH-TYPE TRANSCRIPTIONAL REGULATOR YJDC"/>
    <property type="match status" value="1"/>
</dbReference>
<evidence type="ECO:0000256" key="5">
    <source>
        <dbReference type="PROSITE-ProRule" id="PRU00335"/>
    </source>
</evidence>
<dbReference type="eggNOG" id="COG1309">
    <property type="taxonomic scope" value="Bacteria"/>
</dbReference>
<accession>A1WPL1</accession>
<feature type="domain" description="HTH tetR-type" evidence="7">
    <location>
        <begin position="23"/>
        <end position="83"/>
    </location>
</feature>
<dbReference type="InterPro" id="IPR001647">
    <property type="entry name" value="HTH_TetR"/>
</dbReference>
<dbReference type="HOGENOM" id="CLU_069356_44_2_4"/>
<dbReference type="OrthoDB" id="5293556at2"/>
<keyword evidence="2" id="KW-0805">Transcription regulation</keyword>
<dbReference type="Pfam" id="PF13977">
    <property type="entry name" value="TetR_C_6"/>
    <property type="match status" value="1"/>
</dbReference>
<dbReference type="SUPFAM" id="SSF48498">
    <property type="entry name" value="Tetracyclin repressor-like, C-terminal domain"/>
    <property type="match status" value="1"/>
</dbReference>
<evidence type="ECO:0000256" key="3">
    <source>
        <dbReference type="ARBA" id="ARBA00023125"/>
    </source>
</evidence>
<dbReference type="GO" id="GO:0003677">
    <property type="term" value="F:DNA binding"/>
    <property type="evidence" value="ECO:0007669"/>
    <property type="project" value="UniProtKB-UniRule"/>
</dbReference>
<dbReference type="SUPFAM" id="SSF46689">
    <property type="entry name" value="Homeodomain-like"/>
    <property type="match status" value="1"/>
</dbReference>
<feature type="compositionally biased region" description="Polar residues" evidence="6">
    <location>
        <begin position="1"/>
        <end position="16"/>
    </location>
</feature>
<keyword evidence="3 5" id="KW-0238">DNA-binding</keyword>
<dbReference type="InterPro" id="IPR039538">
    <property type="entry name" value="BetI_C"/>
</dbReference>
<keyword evidence="1" id="KW-0678">Repressor</keyword>
<dbReference type="EMBL" id="CP000542">
    <property type="protein sequence ID" value="ABM59568.1"/>
    <property type="molecule type" value="Genomic_DNA"/>
</dbReference>
<dbReference type="STRING" id="391735.Veis_3859"/>
<evidence type="ECO:0000256" key="1">
    <source>
        <dbReference type="ARBA" id="ARBA00022491"/>
    </source>
</evidence>
<dbReference type="AlphaFoldDB" id="A1WPL1"/>
<gene>
    <name evidence="8" type="ordered locus">Veis_3859</name>
</gene>
<organism evidence="8 9">
    <name type="scientific">Verminephrobacter eiseniae (strain EF01-2)</name>
    <dbReference type="NCBI Taxonomy" id="391735"/>
    <lineage>
        <taxon>Bacteria</taxon>
        <taxon>Pseudomonadati</taxon>
        <taxon>Pseudomonadota</taxon>
        <taxon>Betaproteobacteria</taxon>
        <taxon>Burkholderiales</taxon>
        <taxon>Comamonadaceae</taxon>
        <taxon>Verminephrobacter</taxon>
    </lineage>
</organism>
<dbReference type="PANTHER" id="PTHR47506">
    <property type="entry name" value="TRANSCRIPTIONAL REGULATORY PROTEIN"/>
    <property type="match status" value="1"/>
</dbReference>
<dbReference type="InterPro" id="IPR036271">
    <property type="entry name" value="Tet_transcr_reg_TetR-rel_C_sf"/>
</dbReference>
<evidence type="ECO:0000313" key="9">
    <source>
        <dbReference type="Proteomes" id="UP000000374"/>
    </source>
</evidence>
<dbReference type="Pfam" id="PF00440">
    <property type="entry name" value="TetR_N"/>
    <property type="match status" value="1"/>
</dbReference>